<feature type="compositionally biased region" description="Basic and acidic residues" evidence="1">
    <location>
        <begin position="102"/>
        <end position="111"/>
    </location>
</feature>
<dbReference type="AlphaFoldDB" id="A0A0P7VN36"/>
<name>A0A0P7VN36_SCLFO</name>
<gene>
    <name evidence="2" type="ORF">Z043_103137</name>
</gene>
<accession>A0A0P7VN36</accession>
<proteinExistence type="predicted"/>
<dbReference type="Proteomes" id="UP000034805">
    <property type="component" value="Unassembled WGS sequence"/>
</dbReference>
<reference evidence="2 3" key="1">
    <citation type="submission" date="2015-08" db="EMBL/GenBank/DDBJ databases">
        <title>The genome of the Asian arowana (Scleropages formosus).</title>
        <authorList>
            <person name="Tan M.H."/>
            <person name="Gan H.M."/>
            <person name="Croft L.J."/>
            <person name="Austin C.M."/>
        </authorList>
    </citation>
    <scope>NUCLEOTIDE SEQUENCE [LARGE SCALE GENOMIC DNA]</scope>
    <source>
        <strain evidence="2">Aro1</strain>
    </source>
</reference>
<dbReference type="EMBL" id="JARO02000777">
    <property type="protein sequence ID" value="KPP77436.1"/>
    <property type="molecule type" value="Genomic_DNA"/>
</dbReference>
<protein>
    <submittedName>
        <fullName evidence="2">Uncharacterized protein</fullName>
    </submittedName>
</protein>
<comment type="caution">
    <text evidence="2">The sequence shown here is derived from an EMBL/GenBank/DDBJ whole genome shotgun (WGS) entry which is preliminary data.</text>
</comment>
<evidence type="ECO:0000313" key="3">
    <source>
        <dbReference type="Proteomes" id="UP000034805"/>
    </source>
</evidence>
<sequence length="142" mass="14958">MGPRTSSLAFVPITHGRFASIANPPAGPGRADAVRRSVRRRFDDQNLRPGTDVLLKANQGILLIHVCPANPGLETELRATLVQLQSIEPTILSTMLKNQLDQSRRVGRSTDQKSGPPIGGIMGGIIPGGMGAMFGGIPIGGK</sequence>
<evidence type="ECO:0000313" key="2">
    <source>
        <dbReference type="EMBL" id="KPP77436.1"/>
    </source>
</evidence>
<evidence type="ECO:0000256" key="1">
    <source>
        <dbReference type="SAM" id="MobiDB-lite"/>
    </source>
</evidence>
<feature type="region of interest" description="Disordered" evidence="1">
    <location>
        <begin position="100"/>
        <end position="119"/>
    </location>
</feature>
<organism evidence="2 3">
    <name type="scientific">Scleropages formosus</name>
    <name type="common">Asian bonytongue</name>
    <name type="synonym">Osteoglossum formosum</name>
    <dbReference type="NCBI Taxonomy" id="113540"/>
    <lineage>
        <taxon>Eukaryota</taxon>
        <taxon>Metazoa</taxon>
        <taxon>Chordata</taxon>
        <taxon>Craniata</taxon>
        <taxon>Vertebrata</taxon>
        <taxon>Euteleostomi</taxon>
        <taxon>Actinopterygii</taxon>
        <taxon>Neopterygii</taxon>
        <taxon>Teleostei</taxon>
        <taxon>Osteoglossocephala</taxon>
        <taxon>Osteoglossomorpha</taxon>
        <taxon>Osteoglossiformes</taxon>
        <taxon>Osteoglossidae</taxon>
        <taxon>Scleropages</taxon>
    </lineage>
</organism>